<dbReference type="Gene3D" id="3.30.1240.10">
    <property type="match status" value="1"/>
</dbReference>
<name>A0A495RHI8_9GAMM</name>
<accession>A0A495RHI8</accession>
<dbReference type="CDD" id="cd07516">
    <property type="entry name" value="HAD_Pase"/>
    <property type="match status" value="1"/>
</dbReference>
<reference evidence="6 7" key="1">
    <citation type="submission" date="2018-10" db="EMBL/GenBank/DDBJ databases">
        <title>Genomic Encyclopedia of Type Strains, Phase IV (KMG-IV): sequencing the most valuable type-strain genomes for metagenomic binning, comparative biology and taxonomic classification.</title>
        <authorList>
            <person name="Goeker M."/>
        </authorList>
    </citation>
    <scope>NUCLEOTIDE SEQUENCE [LARGE SCALE GENOMIC DNA]</scope>
    <source>
        <strain evidence="6 7">DSM 22228</strain>
    </source>
</reference>
<dbReference type="RefSeq" id="WP_121143916.1">
    <property type="nucleotide sequence ID" value="NZ_RBWY01000001.1"/>
</dbReference>
<evidence type="ECO:0000313" key="7">
    <source>
        <dbReference type="Proteomes" id="UP000278542"/>
    </source>
</evidence>
<dbReference type="Proteomes" id="UP000278542">
    <property type="component" value="Unassembled WGS sequence"/>
</dbReference>
<dbReference type="NCBIfam" id="TIGR01484">
    <property type="entry name" value="HAD-SF-IIB"/>
    <property type="match status" value="1"/>
</dbReference>
<comment type="caution">
    <text evidence="6">The sequence shown here is derived from an EMBL/GenBank/DDBJ whole genome shotgun (WGS) entry which is preliminary data.</text>
</comment>
<dbReference type="NCBIfam" id="TIGR00099">
    <property type="entry name" value="Cof-subfamily"/>
    <property type="match status" value="1"/>
</dbReference>
<keyword evidence="7" id="KW-1185">Reference proteome</keyword>
<gene>
    <name evidence="6" type="ORF">DES39_0202</name>
</gene>
<dbReference type="PROSITE" id="PS01229">
    <property type="entry name" value="COF_2"/>
    <property type="match status" value="1"/>
</dbReference>
<protein>
    <recommendedName>
        <fullName evidence="8">Sugar/pyridoxal phosphate phosphatase YigL</fullName>
    </recommendedName>
</protein>
<dbReference type="Gene3D" id="3.40.50.1000">
    <property type="entry name" value="HAD superfamily/HAD-like"/>
    <property type="match status" value="1"/>
</dbReference>
<dbReference type="SFLD" id="SFLDS00003">
    <property type="entry name" value="Haloacid_Dehalogenase"/>
    <property type="match status" value="1"/>
</dbReference>
<evidence type="ECO:0000256" key="2">
    <source>
        <dbReference type="ARBA" id="ARBA00022723"/>
    </source>
</evidence>
<evidence type="ECO:0000256" key="5">
    <source>
        <dbReference type="ARBA" id="ARBA00034778"/>
    </source>
</evidence>
<dbReference type="InterPro" id="IPR000150">
    <property type="entry name" value="Cof"/>
</dbReference>
<evidence type="ECO:0000256" key="4">
    <source>
        <dbReference type="ARBA" id="ARBA00022842"/>
    </source>
</evidence>
<dbReference type="InterPro" id="IPR036412">
    <property type="entry name" value="HAD-like_sf"/>
</dbReference>
<dbReference type="SUPFAM" id="SSF56784">
    <property type="entry name" value="HAD-like"/>
    <property type="match status" value="1"/>
</dbReference>
<sequence>MFHIVASDLDGTLLNSQHSLSAYTKKILQALRKQNINFIFATGRHHIDVAQMRENMAIDAFMITSNGARVHDSQGNLIYSKNVDPNIAAEIAQIAMHEPLIYTHVYRGDEWLINKEDEYSLGYFKDTNFTYQFFDPLDFDTHHIAKIYFSITEDGHHAHLVKVKNRLEAKYGAQISVTFSTLNCLEVMGSQVSKGYALQAVAKQLGFSAQDCIAFGDGMNDFEMLSMAGKGCIMQNASDELKMRLPHLEIIGTNADDAVPHYLNKLFFASAI</sequence>
<dbReference type="Pfam" id="PF08282">
    <property type="entry name" value="Hydrolase_3"/>
    <property type="match status" value="1"/>
</dbReference>
<dbReference type="SFLD" id="SFLDG01140">
    <property type="entry name" value="C2.B:_Phosphomannomutase_and_P"/>
    <property type="match status" value="1"/>
</dbReference>
<organism evidence="6 7">
    <name type="scientific">Orbus hercynius</name>
    <dbReference type="NCBI Taxonomy" id="593135"/>
    <lineage>
        <taxon>Bacteria</taxon>
        <taxon>Pseudomonadati</taxon>
        <taxon>Pseudomonadota</taxon>
        <taxon>Gammaproteobacteria</taxon>
        <taxon>Orbales</taxon>
        <taxon>Orbaceae</taxon>
        <taxon>Orbus</taxon>
    </lineage>
</organism>
<dbReference type="EMBL" id="RBWY01000001">
    <property type="protein sequence ID" value="RKS86993.1"/>
    <property type="molecule type" value="Genomic_DNA"/>
</dbReference>
<dbReference type="GO" id="GO:0016791">
    <property type="term" value="F:phosphatase activity"/>
    <property type="evidence" value="ECO:0007669"/>
    <property type="project" value="UniProtKB-ARBA"/>
</dbReference>
<evidence type="ECO:0000313" key="6">
    <source>
        <dbReference type="EMBL" id="RKS86993.1"/>
    </source>
</evidence>
<dbReference type="GO" id="GO:0000287">
    <property type="term" value="F:magnesium ion binding"/>
    <property type="evidence" value="ECO:0007669"/>
    <property type="project" value="UniProtKB-ARBA"/>
</dbReference>
<keyword evidence="2" id="KW-0479">Metal-binding</keyword>
<dbReference type="SFLD" id="SFLDG01144">
    <property type="entry name" value="C2.B.4:_PGP_Like"/>
    <property type="match status" value="1"/>
</dbReference>
<dbReference type="PROSITE" id="PS01228">
    <property type="entry name" value="COF_1"/>
    <property type="match status" value="1"/>
</dbReference>
<keyword evidence="4" id="KW-0460">Magnesium</keyword>
<dbReference type="PANTHER" id="PTHR47267">
    <property type="match status" value="1"/>
</dbReference>
<evidence type="ECO:0008006" key="8">
    <source>
        <dbReference type="Google" id="ProtNLM"/>
    </source>
</evidence>
<comment type="cofactor">
    <cofactor evidence="1">
        <name>Mg(2+)</name>
        <dbReference type="ChEBI" id="CHEBI:18420"/>
    </cofactor>
</comment>
<proteinExistence type="inferred from homology"/>
<comment type="similarity">
    <text evidence="5">Belongs to the HAD-like hydrolase superfamily. Cof family.</text>
</comment>
<dbReference type="InterPro" id="IPR006379">
    <property type="entry name" value="HAD-SF_hydro_IIB"/>
</dbReference>
<dbReference type="AlphaFoldDB" id="A0A495RHI8"/>
<dbReference type="OrthoDB" id="5498330at2"/>
<keyword evidence="3" id="KW-0378">Hydrolase</keyword>
<evidence type="ECO:0000256" key="3">
    <source>
        <dbReference type="ARBA" id="ARBA00022801"/>
    </source>
</evidence>
<dbReference type="PANTHER" id="PTHR47267:SF4">
    <property type="entry name" value="PYRIDOXAL PHOSPHATE PHOSPHATASE YIGL"/>
    <property type="match status" value="1"/>
</dbReference>
<dbReference type="InterPro" id="IPR023214">
    <property type="entry name" value="HAD_sf"/>
</dbReference>
<evidence type="ECO:0000256" key="1">
    <source>
        <dbReference type="ARBA" id="ARBA00001946"/>
    </source>
</evidence>